<dbReference type="AlphaFoldDB" id="A0ABD0LG78"/>
<reference evidence="2 3" key="1">
    <citation type="journal article" date="2023" name="Sci. Data">
        <title>Genome assembly of the Korean intertidal mud-creeper Batillaria attramentaria.</title>
        <authorList>
            <person name="Patra A.K."/>
            <person name="Ho P.T."/>
            <person name="Jun S."/>
            <person name="Lee S.J."/>
            <person name="Kim Y."/>
            <person name="Won Y.J."/>
        </authorList>
    </citation>
    <scope>NUCLEOTIDE SEQUENCE [LARGE SCALE GENOMIC DNA]</scope>
    <source>
        <strain evidence="2">Wonlab-2016</strain>
    </source>
</reference>
<evidence type="ECO:0000256" key="1">
    <source>
        <dbReference type="SAM" id="MobiDB-lite"/>
    </source>
</evidence>
<organism evidence="2 3">
    <name type="scientific">Batillaria attramentaria</name>
    <dbReference type="NCBI Taxonomy" id="370345"/>
    <lineage>
        <taxon>Eukaryota</taxon>
        <taxon>Metazoa</taxon>
        <taxon>Spiralia</taxon>
        <taxon>Lophotrochozoa</taxon>
        <taxon>Mollusca</taxon>
        <taxon>Gastropoda</taxon>
        <taxon>Caenogastropoda</taxon>
        <taxon>Sorbeoconcha</taxon>
        <taxon>Cerithioidea</taxon>
        <taxon>Batillariidae</taxon>
        <taxon>Batillaria</taxon>
    </lineage>
</organism>
<gene>
    <name evidence="2" type="ORF">BaRGS_00010305</name>
</gene>
<sequence>MDAPPGWSSACKQDGRTSHLTSSDGETTSTEKSCTTMFRSRMTVAQRGAGTNKEVPKKVPKEGTGLQHVLPLTNVIKKPKGKIQESSFPRIFSKRWPTLWQGVAAAEQGCNFGRPYTAPADTTKKQRADRKKSASNVKDVRVKWASMRTRIEKSVKEEIERIDKEKMEFFETCFSSLNHLPVGRIFDDHQKLIDKAFIKRRHARQMRFLYDCEVHGHFGQHDEEINALLERIRHHFKLSPTEPKYGKAKLALIVMSMPATAICHIHVQRALDFMLQKILRAPQVTLIVWLAVRGLPLVLSYGD</sequence>
<proteinExistence type="predicted"/>
<accession>A0ABD0LG78</accession>
<protein>
    <submittedName>
        <fullName evidence="2">Uncharacterized protein</fullName>
    </submittedName>
</protein>
<comment type="caution">
    <text evidence="2">The sequence shown here is derived from an EMBL/GenBank/DDBJ whole genome shotgun (WGS) entry which is preliminary data.</text>
</comment>
<name>A0ABD0LG78_9CAEN</name>
<evidence type="ECO:0000313" key="3">
    <source>
        <dbReference type="Proteomes" id="UP001519460"/>
    </source>
</evidence>
<feature type="compositionally biased region" description="Polar residues" evidence="1">
    <location>
        <begin position="18"/>
        <end position="38"/>
    </location>
</feature>
<feature type="region of interest" description="Disordered" evidence="1">
    <location>
        <begin position="116"/>
        <end position="135"/>
    </location>
</feature>
<feature type="region of interest" description="Disordered" evidence="1">
    <location>
        <begin position="1"/>
        <end position="38"/>
    </location>
</feature>
<dbReference type="Proteomes" id="UP001519460">
    <property type="component" value="Unassembled WGS sequence"/>
</dbReference>
<keyword evidence="3" id="KW-1185">Reference proteome</keyword>
<dbReference type="EMBL" id="JACVVK020000051">
    <property type="protein sequence ID" value="KAK7498351.1"/>
    <property type="molecule type" value="Genomic_DNA"/>
</dbReference>
<evidence type="ECO:0000313" key="2">
    <source>
        <dbReference type="EMBL" id="KAK7498351.1"/>
    </source>
</evidence>